<protein>
    <recommendedName>
        <fullName evidence="1">Reverse transcriptase zinc-binding domain-containing protein</fullName>
    </recommendedName>
</protein>
<accession>A0AAD7XVY1</accession>
<evidence type="ECO:0000259" key="1">
    <source>
        <dbReference type="Pfam" id="PF13966"/>
    </source>
</evidence>
<feature type="domain" description="Reverse transcriptase zinc-binding" evidence="1">
    <location>
        <begin position="387"/>
        <end position="463"/>
    </location>
</feature>
<dbReference type="PANTHER" id="PTHR33116:SF87">
    <property type="entry name" value="OS01G0158850 PROTEIN"/>
    <property type="match status" value="1"/>
</dbReference>
<evidence type="ECO:0000313" key="3">
    <source>
        <dbReference type="Proteomes" id="UP001234581"/>
    </source>
</evidence>
<dbReference type="Pfam" id="PF13966">
    <property type="entry name" value="zf-RVT"/>
    <property type="match status" value="1"/>
</dbReference>
<dbReference type="PANTHER" id="PTHR33116">
    <property type="entry name" value="REVERSE TRANSCRIPTASE ZINC-BINDING DOMAIN-CONTAINING PROTEIN-RELATED-RELATED"/>
    <property type="match status" value="1"/>
</dbReference>
<dbReference type="GeneID" id="83216928"/>
<keyword evidence="3" id="KW-1185">Reference proteome</keyword>
<dbReference type="EMBL" id="JARTCD010000056">
    <property type="protein sequence ID" value="KAJ8654801.1"/>
    <property type="molecule type" value="Genomic_DNA"/>
</dbReference>
<organism evidence="2 3">
    <name type="scientific">Lichtheimia ornata</name>
    <dbReference type="NCBI Taxonomy" id="688661"/>
    <lineage>
        <taxon>Eukaryota</taxon>
        <taxon>Fungi</taxon>
        <taxon>Fungi incertae sedis</taxon>
        <taxon>Mucoromycota</taxon>
        <taxon>Mucoromycotina</taxon>
        <taxon>Mucoromycetes</taxon>
        <taxon>Mucorales</taxon>
        <taxon>Lichtheimiaceae</taxon>
        <taxon>Lichtheimia</taxon>
    </lineage>
</organism>
<name>A0AAD7XVY1_9FUNG</name>
<proteinExistence type="predicted"/>
<gene>
    <name evidence="2" type="ORF">O0I10_009522</name>
</gene>
<dbReference type="Proteomes" id="UP001234581">
    <property type="component" value="Unassembled WGS sequence"/>
</dbReference>
<reference evidence="2 3" key="1">
    <citation type="submission" date="2023-03" db="EMBL/GenBank/DDBJ databases">
        <title>Genome sequence of Lichtheimia ornata CBS 291.66.</title>
        <authorList>
            <person name="Mohabir J.T."/>
            <person name="Shea T.P."/>
            <person name="Kurbessoian T."/>
            <person name="Berby B."/>
            <person name="Fontaine J."/>
            <person name="Livny J."/>
            <person name="Gnirke A."/>
            <person name="Stajich J.E."/>
            <person name="Cuomo C.A."/>
        </authorList>
    </citation>
    <scope>NUCLEOTIDE SEQUENCE [LARGE SCALE GENOMIC DNA]</scope>
    <source>
        <strain evidence="2">CBS 291.66</strain>
    </source>
</reference>
<dbReference type="InterPro" id="IPR026960">
    <property type="entry name" value="RVT-Znf"/>
</dbReference>
<comment type="caution">
    <text evidence="2">The sequence shown here is derived from an EMBL/GenBank/DDBJ whole genome shotgun (WGS) entry which is preliminary data.</text>
</comment>
<dbReference type="AlphaFoldDB" id="A0AAD7XVY1"/>
<dbReference type="RefSeq" id="XP_058339715.1">
    <property type="nucleotide sequence ID" value="XM_058489513.1"/>
</dbReference>
<evidence type="ECO:0000313" key="2">
    <source>
        <dbReference type="EMBL" id="KAJ8654801.1"/>
    </source>
</evidence>
<sequence length="554" mass="63594">MAIIDRYCLASNAKLNCQKTSVVSLTGRVPDDWRQAFDSHGLRLWHDHTCTEAVTYLGFPLNSTQAQLNNFLQARLAKLKAHINVLQSRSLSIRGKSLVVNSLILSRMWYCLRILPLTQHFINSLQSAVIQYLQGKTLPKVSFMTCCRPKKEGGLGVLHPMHHLNALQLRWIHPLLSNDPEERQNSLADPYLRLCILAFCSTLAPTIPILFPERRDSTLLSFGHFKSLFQACDNIKLKVNWSAITHFTVLDLPLIKICTFAGPANEAPKPSWGTLLVRDAFILSTAAHHLRARSPRERTRHKRKVNAFHRDIHPNGTWRLKPFFKRLLETLPSSDAHRTVSLDYHALVAPITHTNLRINDLTRKAFRYSLLPPLDSLPPHYPRGTHSAWHRFWNGAIPHQARTIRWRLLHHRISSRQRLHALIPRHVESPCCQRCTNNPEVNNPAMESDQHFFFSCPSVQPIWHHIGRQFFANPQAIQWRHLSNITTRPPSTSSDLPVSYDIIISCGLLAIWRAHWRYVFHQEAIPCNITADSATKHIHQIINEYSLANSNPLM</sequence>